<evidence type="ECO:0000256" key="1">
    <source>
        <dbReference type="SAM" id="MobiDB-lite"/>
    </source>
</evidence>
<sequence>MQDHFDDLISQRPSGPSLPMLPATSPPALYTALQEEDEIRLLHLNPGTESTPITCTLQHARLSQIPAYEALSYQGPEFPLQTIELDGQPRQVRANLHSALQHLRLDSVISALFHPIFRWAFPDFNVMLVRSMHNVYKEFKRGRPNQGGPREVAGFGVGVDEDTPLTGRGFSRMNSRAYVEIPGYSGKGL</sequence>
<gene>
    <name evidence="2" type="ORF">K444DRAFT_616629</name>
</gene>
<feature type="region of interest" description="Disordered" evidence="1">
    <location>
        <begin position="1"/>
        <end position="25"/>
    </location>
</feature>
<dbReference type="InParanoid" id="A0A2J6SXU0"/>
<accession>A0A2J6SXU0</accession>
<dbReference type="RefSeq" id="XP_024732493.1">
    <property type="nucleotide sequence ID" value="XM_024880957.1"/>
</dbReference>
<dbReference type="Proteomes" id="UP000235371">
    <property type="component" value="Unassembled WGS sequence"/>
</dbReference>
<keyword evidence="3" id="KW-1185">Reference proteome</keyword>
<dbReference type="InterPro" id="IPR052895">
    <property type="entry name" value="HetReg/Transcr_Mod"/>
</dbReference>
<evidence type="ECO:0000313" key="2">
    <source>
        <dbReference type="EMBL" id="PMD55589.1"/>
    </source>
</evidence>
<dbReference type="PANTHER" id="PTHR24148:SF64">
    <property type="entry name" value="HETEROKARYON INCOMPATIBILITY DOMAIN-CONTAINING PROTEIN"/>
    <property type="match status" value="1"/>
</dbReference>
<evidence type="ECO:0000313" key="3">
    <source>
        <dbReference type="Proteomes" id="UP000235371"/>
    </source>
</evidence>
<dbReference type="GeneID" id="36589034"/>
<dbReference type="AlphaFoldDB" id="A0A2J6SXU0"/>
<dbReference type="PANTHER" id="PTHR24148">
    <property type="entry name" value="ANKYRIN REPEAT DOMAIN-CONTAINING PROTEIN 39 HOMOLOG-RELATED"/>
    <property type="match status" value="1"/>
</dbReference>
<dbReference type="EMBL" id="KZ613854">
    <property type="protein sequence ID" value="PMD55589.1"/>
    <property type="molecule type" value="Genomic_DNA"/>
</dbReference>
<proteinExistence type="predicted"/>
<reference evidence="2 3" key="1">
    <citation type="submission" date="2016-04" db="EMBL/GenBank/DDBJ databases">
        <title>A degradative enzymes factory behind the ericoid mycorrhizal symbiosis.</title>
        <authorList>
            <consortium name="DOE Joint Genome Institute"/>
            <person name="Martino E."/>
            <person name="Morin E."/>
            <person name="Grelet G."/>
            <person name="Kuo A."/>
            <person name="Kohler A."/>
            <person name="Daghino S."/>
            <person name="Barry K."/>
            <person name="Choi C."/>
            <person name="Cichocki N."/>
            <person name="Clum A."/>
            <person name="Copeland A."/>
            <person name="Hainaut M."/>
            <person name="Haridas S."/>
            <person name="Labutti K."/>
            <person name="Lindquist E."/>
            <person name="Lipzen A."/>
            <person name="Khouja H.-R."/>
            <person name="Murat C."/>
            <person name="Ohm R."/>
            <person name="Olson A."/>
            <person name="Spatafora J."/>
            <person name="Veneault-Fourrey C."/>
            <person name="Henrissat B."/>
            <person name="Grigoriev I."/>
            <person name="Martin F."/>
            <person name="Perotto S."/>
        </authorList>
    </citation>
    <scope>NUCLEOTIDE SEQUENCE [LARGE SCALE GENOMIC DNA]</scope>
    <source>
        <strain evidence="2 3">E</strain>
    </source>
</reference>
<organism evidence="2 3">
    <name type="scientific">Hyaloscypha bicolor E</name>
    <dbReference type="NCBI Taxonomy" id="1095630"/>
    <lineage>
        <taxon>Eukaryota</taxon>
        <taxon>Fungi</taxon>
        <taxon>Dikarya</taxon>
        <taxon>Ascomycota</taxon>
        <taxon>Pezizomycotina</taxon>
        <taxon>Leotiomycetes</taxon>
        <taxon>Helotiales</taxon>
        <taxon>Hyaloscyphaceae</taxon>
        <taxon>Hyaloscypha</taxon>
        <taxon>Hyaloscypha bicolor</taxon>
    </lineage>
</organism>
<protein>
    <submittedName>
        <fullName evidence="2">Uncharacterized protein</fullName>
    </submittedName>
</protein>
<name>A0A2J6SXU0_9HELO</name>